<dbReference type="Proteomes" id="UP000000812">
    <property type="component" value="Chromosome"/>
</dbReference>
<sequence>MKSRYHRIRILTTNHEDRSPEPTSRRHHIGTSMCRHNSTHQMQNTVAISGFQNLNSNLTQPKRYTRLIRKIPATAKHPKFKYADIHSITGTTANHNSNSNNKQHTNFSSLLSLYLHQSPIQTHPHTPPPFPGSTS</sequence>
<proteinExistence type="predicted"/>
<dbReference type="HOGENOM" id="CLU_155964_0_0_6"/>
<evidence type="ECO:0000313" key="3">
    <source>
        <dbReference type="Proteomes" id="UP000000812"/>
    </source>
</evidence>
<dbReference type="EMBL" id="AE003849">
    <property type="protein sequence ID" value="AAF83022.1"/>
    <property type="molecule type" value="Genomic_DNA"/>
</dbReference>
<reference evidence="2 3" key="1">
    <citation type="journal article" date="2000" name="Nature">
        <title>The genome sequence of the plant pathogen Xylella fastidiosa.</title>
        <authorList>
            <person name="Simpson A.J."/>
            <person name="Reinach F.C."/>
            <person name="Arruda P."/>
            <person name="Abreu F.A."/>
            <person name="Acencio M."/>
            <person name="Alvarenga R."/>
            <person name="Alves L.M."/>
            <person name="Araya J.E."/>
            <person name="Baia G.S."/>
            <person name="Baptista C.S."/>
            <person name="Barros M.H."/>
            <person name="Bonaccorsi E.D."/>
            <person name="Bordin S."/>
            <person name="Bove J.M."/>
            <person name="Briones M.R."/>
            <person name="Bueno M.R."/>
            <person name="Camargo A.A."/>
            <person name="Camargo L.E."/>
            <person name="Carraro D.M."/>
            <person name="Carrer H."/>
            <person name="Colauto N.B."/>
            <person name="Colombo C."/>
            <person name="Costa F.F."/>
            <person name="Costa M.C."/>
            <person name="Costa-Neto C.M."/>
            <person name="Coutinho L.L."/>
            <person name="Cristofani M."/>
            <person name="Dias-Neto E."/>
            <person name="Docena C."/>
            <person name="El-Dorry H."/>
            <person name="Facincani A.P."/>
            <person name="Ferreira A.J."/>
            <person name="Ferreira V.C."/>
            <person name="Ferro J.A."/>
            <person name="Fraga J.S."/>
            <person name="Franca S.C."/>
            <person name="Franco M.C."/>
            <person name="Frohme M."/>
            <person name="Furlan L.R."/>
            <person name="Garnier M."/>
            <person name="Goldman G.H."/>
            <person name="Goldman M.H."/>
            <person name="Gomes S.L."/>
            <person name="Gruber A."/>
            <person name="Ho P.L."/>
            <person name="Hoheisel J.D."/>
            <person name="Junqueira M.L."/>
            <person name="Kemper E.L."/>
            <person name="Kitajima J.P."/>
            <person name="Krieger J.E."/>
            <person name="Kuramae E.E."/>
            <person name="Laigret F."/>
            <person name="Lambais M.R."/>
            <person name="Leite L.C."/>
            <person name="Lemos E.G."/>
            <person name="Lemos M.V."/>
            <person name="Lopes S.A."/>
            <person name="Lopes C.R."/>
            <person name="Machado J.A."/>
            <person name="Machado M.A."/>
            <person name="Madeira A.M."/>
            <person name="Madeira H.M."/>
            <person name="Marino C.L."/>
            <person name="Marques M.V."/>
            <person name="Martins E.A."/>
            <person name="Martins E.M."/>
            <person name="Matsukuma A.Y."/>
            <person name="Menck C.F."/>
            <person name="Miracca E.C."/>
            <person name="Miyaki C.Y."/>
            <person name="Monteriro-Vitorello C.B."/>
            <person name="Moon D.H."/>
            <person name="Nagai M.A."/>
            <person name="Nascimento A.L."/>
            <person name="Netto L.E."/>
            <person name="Nhani A.Jr."/>
            <person name="Nobrega F.G."/>
            <person name="Nunes L.R."/>
            <person name="Oliveira M.A."/>
            <person name="de Oliveira M.C."/>
            <person name="de Oliveira R.C."/>
            <person name="Palmieri D.A."/>
            <person name="Paris A."/>
            <person name="Peixoto B.R."/>
            <person name="Pereira G.A."/>
            <person name="Pereira H.A.Jr."/>
            <person name="Pesquero J.B."/>
            <person name="Quaggio R.B."/>
            <person name="Roberto P.G."/>
            <person name="Rodrigues V."/>
            <person name="de M Rosa A.J."/>
            <person name="de Rosa V.E.Jr."/>
            <person name="de Sa R.G."/>
            <person name="Santelli R.V."/>
            <person name="Sawasaki H.E."/>
            <person name="da Silva A.C."/>
            <person name="da Silva A.M."/>
            <person name="da Silva F.R."/>
            <person name="da Silva W.A.Jr."/>
            <person name="da Silveira J.F."/>
            <person name="Silvestri M.L."/>
            <person name="Siqueira W.J."/>
            <person name="de Souza A.A."/>
            <person name="de Souza A.P."/>
            <person name="Terenzi M.F."/>
            <person name="Truffi D."/>
            <person name="Tsai S.M."/>
            <person name="Tsuhako M.H."/>
            <person name="Vallada H."/>
            <person name="Van Sluys M.A."/>
            <person name="Verjovski-Almeida S."/>
            <person name="Vettore A.L."/>
            <person name="Zago M.A."/>
            <person name="Zatz M."/>
            <person name="Meidanis J."/>
            <person name="Setubal J.C."/>
        </authorList>
    </citation>
    <scope>NUCLEOTIDE SEQUENCE [LARGE SCALE GENOMIC DNA]</scope>
    <source>
        <strain evidence="2 3">9a5c</strain>
    </source>
</reference>
<accession>Q9PGT9</accession>
<feature type="compositionally biased region" description="Basic and acidic residues" evidence="1">
    <location>
        <begin position="14"/>
        <end position="24"/>
    </location>
</feature>
<evidence type="ECO:0000313" key="2">
    <source>
        <dbReference type="EMBL" id="AAF83022.1"/>
    </source>
</evidence>
<feature type="region of interest" description="Disordered" evidence="1">
    <location>
        <begin position="1"/>
        <end position="28"/>
    </location>
</feature>
<dbReference type="PIR" id="H82834">
    <property type="entry name" value="H82834"/>
</dbReference>
<dbReference type="KEGG" id="xfa:XF_0209"/>
<organism evidence="2 3">
    <name type="scientific">Xylella fastidiosa (strain 9a5c)</name>
    <dbReference type="NCBI Taxonomy" id="160492"/>
    <lineage>
        <taxon>Bacteria</taxon>
        <taxon>Pseudomonadati</taxon>
        <taxon>Pseudomonadota</taxon>
        <taxon>Gammaproteobacteria</taxon>
        <taxon>Lysobacterales</taxon>
        <taxon>Lysobacteraceae</taxon>
        <taxon>Xylella</taxon>
    </lineage>
</organism>
<dbReference type="AlphaFoldDB" id="Q9PGT9"/>
<protein>
    <submittedName>
        <fullName evidence="2">Uncharacterized protein</fullName>
    </submittedName>
</protein>
<name>Q9PGT9_XYLFA</name>
<evidence type="ECO:0000256" key="1">
    <source>
        <dbReference type="SAM" id="MobiDB-lite"/>
    </source>
</evidence>
<gene>
    <name evidence="2" type="ordered locus">XF_0209</name>
</gene>